<evidence type="ECO:0000256" key="6">
    <source>
        <dbReference type="ARBA" id="ARBA00023136"/>
    </source>
</evidence>
<protein>
    <recommendedName>
        <fullName evidence="9">Major facilitator superfamily (MFS) profile domain-containing protein</fullName>
    </recommendedName>
</protein>
<dbReference type="Pfam" id="PF00083">
    <property type="entry name" value="Sugar_tr"/>
    <property type="match status" value="2"/>
</dbReference>
<accession>A0A7C8IVX3</accession>
<keyword evidence="11" id="KW-1185">Reference proteome</keyword>
<reference evidence="10 11" key="1">
    <citation type="submission" date="2019-12" db="EMBL/GenBank/DDBJ databases">
        <title>Draft genome sequence of the ascomycete Xylaria multiplex DSM 110363.</title>
        <authorList>
            <person name="Buettner E."/>
            <person name="Kellner H."/>
        </authorList>
    </citation>
    <scope>NUCLEOTIDE SEQUENCE [LARGE SCALE GENOMIC DNA]</scope>
    <source>
        <strain evidence="10 11">DSM 110363</strain>
    </source>
</reference>
<feature type="compositionally biased region" description="Low complexity" evidence="7">
    <location>
        <begin position="213"/>
        <end position="231"/>
    </location>
</feature>
<keyword evidence="3" id="KW-0813">Transport</keyword>
<feature type="transmembrane region" description="Helical" evidence="8">
    <location>
        <begin position="331"/>
        <end position="350"/>
    </location>
</feature>
<organism evidence="10 11">
    <name type="scientific">Xylaria multiplex</name>
    <dbReference type="NCBI Taxonomy" id="323545"/>
    <lineage>
        <taxon>Eukaryota</taxon>
        <taxon>Fungi</taxon>
        <taxon>Dikarya</taxon>
        <taxon>Ascomycota</taxon>
        <taxon>Pezizomycotina</taxon>
        <taxon>Sordariomycetes</taxon>
        <taxon>Xylariomycetidae</taxon>
        <taxon>Xylariales</taxon>
        <taxon>Xylariaceae</taxon>
        <taxon>Xylaria</taxon>
    </lineage>
</organism>
<keyword evidence="4 8" id="KW-0812">Transmembrane</keyword>
<feature type="transmembrane region" description="Helical" evidence="8">
    <location>
        <begin position="94"/>
        <end position="114"/>
    </location>
</feature>
<dbReference type="GO" id="GO:0005351">
    <property type="term" value="F:carbohydrate:proton symporter activity"/>
    <property type="evidence" value="ECO:0007669"/>
    <property type="project" value="TreeGrafter"/>
</dbReference>
<dbReference type="InterPro" id="IPR005829">
    <property type="entry name" value="Sugar_transporter_CS"/>
</dbReference>
<dbReference type="InterPro" id="IPR012578">
    <property type="entry name" value="Nucl_pore_cmplx"/>
</dbReference>
<evidence type="ECO:0000259" key="9">
    <source>
        <dbReference type="PROSITE" id="PS50850"/>
    </source>
</evidence>
<feature type="transmembrane region" description="Helical" evidence="8">
    <location>
        <begin position="574"/>
        <end position="597"/>
    </location>
</feature>
<dbReference type="PROSITE" id="PS00217">
    <property type="entry name" value="SUGAR_TRANSPORT_2"/>
    <property type="match status" value="1"/>
</dbReference>
<dbReference type="GO" id="GO:0016020">
    <property type="term" value="C:membrane"/>
    <property type="evidence" value="ECO:0007669"/>
    <property type="project" value="UniProtKB-SubCell"/>
</dbReference>
<feature type="region of interest" description="Disordered" evidence="7">
    <location>
        <begin position="701"/>
        <end position="720"/>
    </location>
</feature>
<dbReference type="PROSITE" id="PS50850">
    <property type="entry name" value="MFS"/>
    <property type="match status" value="1"/>
</dbReference>
<feature type="region of interest" description="Disordered" evidence="7">
    <location>
        <begin position="213"/>
        <end position="252"/>
    </location>
</feature>
<dbReference type="InParanoid" id="A0A7C8IVX3"/>
<keyword evidence="5 8" id="KW-1133">Transmembrane helix</keyword>
<feature type="transmembrane region" description="Helical" evidence="8">
    <location>
        <begin position="425"/>
        <end position="446"/>
    </location>
</feature>
<dbReference type="PANTHER" id="PTHR48022">
    <property type="entry name" value="PLASTIDIC GLUCOSE TRANSPORTER 4"/>
    <property type="match status" value="1"/>
</dbReference>
<evidence type="ECO:0000256" key="2">
    <source>
        <dbReference type="ARBA" id="ARBA00010992"/>
    </source>
</evidence>
<name>A0A7C8IVX3_9PEZI</name>
<evidence type="ECO:0000256" key="7">
    <source>
        <dbReference type="SAM" id="MobiDB-lite"/>
    </source>
</evidence>
<comment type="caution">
    <text evidence="10">The sequence shown here is derived from an EMBL/GenBank/DDBJ whole genome shotgun (WGS) entry which is preliminary data.</text>
</comment>
<comment type="similarity">
    <text evidence="2">Belongs to the major facilitator superfamily. Sugar transporter (TC 2.A.1.1) family.</text>
</comment>
<evidence type="ECO:0000256" key="8">
    <source>
        <dbReference type="SAM" id="Phobius"/>
    </source>
</evidence>
<evidence type="ECO:0000256" key="5">
    <source>
        <dbReference type="ARBA" id="ARBA00022989"/>
    </source>
</evidence>
<dbReference type="Pfam" id="PF08058">
    <property type="entry name" value="NPCC"/>
    <property type="match status" value="1"/>
</dbReference>
<feature type="transmembrane region" description="Helical" evidence="8">
    <location>
        <begin position="509"/>
        <end position="534"/>
    </location>
</feature>
<feature type="transmembrane region" description="Helical" evidence="8">
    <location>
        <begin position="546"/>
        <end position="567"/>
    </location>
</feature>
<dbReference type="AlphaFoldDB" id="A0A7C8IVX3"/>
<dbReference type="SUPFAM" id="SSF103473">
    <property type="entry name" value="MFS general substrate transporter"/>
    <property type="match status" value="1"/>
</dbReference>
<feature type="transmembrane region" description="Helical" evidence="8">
    <location>
        <begin position="400"/>
        <end position="419"/>
    </location>
</feature>
<dbReference type="PROSITE" id="PS00216">
    <property type="entry name" value="SUGAR_TRANSPORT_1"/>
    <property type="match status" value="1"/>
</dbReference>
<comment type="subcellular location">
    <subcellularLocation>
        <location evidence="1">Membrane</location>
        <topology evidence="1">Multi-pass membrane protein</topology>
    </subcellularLocation>
</comment>
<dbReference type="InterPro" id="IPR050360">
    <property type="entry name" value="MFS_Sugar_Transporters"/>
</dbReference>
<dbReference type="PRINTS" id="PR00171">
    <property type="entry name" value="SUGRTRNSPORT"/>
</dbReference>
<feature type="region of interest" description="Disordered" evidence="7">
    <location>
        <begin position="131"/>
        <end position="200"/>
    </location>
</feature>
<dbReference type="EMBL" id="WUBL01000024">
    <property type="protein sequence ID" value="KAF2970385.1"/>
    <property type="molecule type" value="Genomic_DNA"/>
</dbReference>
<evidence type="ECO:0000256" key="3">
    <source>
        <dbReference type="ARBA" id="ARBA00022448"/>
    </source>
</evidence>
<dbReference type="InterPro" id="IPR020846">
    <property type="entry name" value="MFS_dom"/>
</dbReference>
<feature type="domain" description="Major facilitator superfamily (MFS) profile" evidence="9">
    <location>
        <begin position="267"/>
        <end position="667"/>
    </location>
</feature>
<feature type="transmembrane region" description="Helical" evidence="8">
    <location>
        <begin position="644"/>
        <end position="663"/>
    </location>
</feature>
<dbReference type="Proteomes" id="UP000481858">
    <property type="component" value="Unassembled WGS sequence"/>
</dbReference>
<keyword evidence="6 8" id="KW-0472">Membrane</keyword>
<dbReference type="InterPro" id="IPR036259">
    <property type="entry name" value="MFS_trans_sf"/>
</dbReference>
<dbReference type="InterPro" id="IPR003663">
    <property type="entry name" value="Sugar/inositol_transpt"/>
</dbReference>
<feature type="compositionally biased region" description="Low complexity" evidence="7">
    <location>
        <begin position="159"/>
        <end position="182"/>
    </location>
</feature>
<dbReference type="Gene3D" id="1.20.1250.20">
    <property type="entry name" value="MFS general substrate transporter like domains"/>
    <property type="match status" value="1"/>
</dbReference>
<feature type="transmembrane region" description="Helical" evidence="8">
    <location>
        <begin position="53"/>
        <end position="74"/>
    </location>
</feature>
<proteinExistence type="inferred from homology"/>
<dbReference type="OrthoDB" id="5399138at2759"/>
<feature type="transmembrane region" description="Helical" evidence="8">
    <location>
        <begin position="305"/>
        <end position="325"/>
    </location>
</feature>
<evidence type="ECO:0000256" key="1">
    <source>
        <dbReference type="ARBA" id="ARBA00004141"/>
    </source>
</evidence>
<gene>
    <name evidence="10" type="ORF">GQX73_g3227</name>
</gene>
<feature type="compositionally biased region" description="Polar residues" evidence="7">
    <location>
        <begin position="1"/>
        <end position="15"/>
    </location>
</feature>
<feature type="transmembrane region" description="Helical" evidence="8">
    <location>
        <begin position="617"/>
        <end position="637"/>
    </location>
</feature>
<sequence>MASTTAQTAVSTPTRTPIKAPGTPTTESPGTWRHPRIQEITKRQKASTITEKNINPIMINLALILALFLLQSYIQKALPPKRSAPHIWTYFKYTRYVVFVVPVLNIVLNLLPLFRPKDDFSDIPLTPGQRKLLGLPRSSAPPTPGSVYSTPPRYTRTPSASGSVGSRRSFSSSPILTRSPSSQDSPTPGGNGSGITSPGHHLLQKAMFGARRSSLGSIGSPSPIRGSTSTGAALFGSGPETPSPSPARKRSTVGLNSKWRYDRGMYERATVSSGGFLNGFDTGSIGAITSMPQFIDSLGKLSPSLLGFVVSVILLTGAVPSVFAGHLADKYGRLTVIFPGAILFGIGALVQGTASSQSQLIIGRGIGGLGEGTFFSIISTYICEIAPVRHRGTLAGLPQFMSVTGIASGYFTCYGSVYIKSSFAWRLPFIVQVFISVLLAWCCFVLPESPRWLQMQGKREETLRAFERLEISMVEAQRIMIVPATQNLSLSPWRSLLLLFRKTYRSRTILALFILGMVQLSGIDAILYYAPILFKQAGLSSENASFLASGVSGILMLAISIPGFLLADKWGRRTSAITGGVILSGLMFLIGSLWGIVGKIYASEIQPDHTRAAATCIAQGLGFFTNWLVAILAPILLDASSFAAYFLFGGLALGTVIVLAAYMPETRGRTLEDIQEAFHRPALSNIITGLRQSFRIRERQVPTEGSTELEHRTTAASGIGDEPSAENVTISWRLDVA</sequence>
<evidence type="ECO:0000313" key="10">
    <source>
        <dbReference type="EMBL" id="KAF2970385.1"/>
    </source>
</evidence>
<dbReference type="PANTHER" id="PTHR48022:SF2">
    <property type="entry name" value="PLASTIDIC GLUCOSE TRANSPORTER 4"/>
    <property type="match status" value="1"/>
</dbReference>
<evidence type="ECO:0000313" key="11">
    <source>
        <dbReference type="Proteomes" id="UP000481858"/>
    </source>
</evidence>
<feature type="region of interest" description="Disordered" evidence="7">
    <location>
        <begin position="1"/>
        <end position="33"/>
    </location>
</feature>
<dbReference type="InterPro" id="IPR005828">
    <property type="entry name" value="MFS_sugar_transport-like"/>
</dbReference>
<evidence type="ECO:0000256" key="4">
    <source>
        <dbReference type="ARBA" id="ARBA00022692"/>
    </source>
</evidence>